<gene>
    <name evidence="6 8" type="primary">nusB</name>
    <name evidence="8" type="ORF">H8E19_03425</name>
</gene>
<comment type="caution">
    <text evidence="8">The sequence shown here is derived from an EMBL/GenBank/DDBJ whole genome shotgun (WGS) entry which is preliminary data.</text>
</comment>
<dbReference type="AlphaFoldDB" id="A0A8J6MYW0"/>
<dbReference type="GO" id="GO:0031564">
    <property type="term" value="P:transcription antitermination"/>
    <property type="evidence" value="ECO:0007669"/>
    <property type="project" value="UniProtKB-KW"/>
</dbReference>
<name>A0A8J6MYW0_9DELT</name>
<keyword evidence="5 6" id="KW-0804">Transcription</keyword>
<sequence length="137" mass="15641">MGERRRARELTIQVLFHLEFSPDDPSEVFDLICENFDARKSIRDFSKKLVLGVCEKKKTLDKVISGASKNWRIKRMARLDKSILRLAAYEIMFIEDIPPKVSLDEAVEIGKKFGGEDSGRYINGVLDNIYSTTVKNG</sequence>
<dbReference type="SUPFAM" id="SSF48013">
    <property type="entry name" value="NusB-like"/>
    <property type="match status" value="1"/>
</dbReference>
<evidence type="ECO:0000256" key="3">
    <source>
        <dbReference type="ARBA" id="ARBA00022884"/>
    </source>
</evidence>
<dbReference type="CDD" id="cd00619">
    <property type="entry name" value="Terminator_NusB"/>
    <property type="match status" value="1"/>
</dbReference>
<evidence type="ECO:0000256" key="4">
    <source>
        <dbReference type="ARBA" id="ARBA00023015"/>
    </source>
</evidence>
<dbReference type="EMBL" id="JACNJD010000135">
    <property type="protein sequence ID" value="MBC8176431.1"/>
    <property type="molecule type" value="Genomic_DNA"/>
</dbReference>
<keyword evidence="4 6" id="KW-0805">Transcription regulation</keyword>
<dbReference type="PANTHER" id="PTHR11078:SF3">
    <property type="entry name" value="ANTITERMINATION NUSB DOMAIN-CONTAINING PROTEIN"/>
    <property type="match status" value="1"/>
</dbReference>
<dbReference type="GO" id="GO:0006353">
    <property type="term" value="P:DNA-templated transcription termination"/>
    <property type="evidence" value="ECO:0007669"/>
    <property type="project" value="UniProtKB-UniRule"/>
</dbReference>
<dbReference type="Proteomes" id="UP000650524">
    <property type="component" value="Unassembled WGS sequence"/>
</dbReference>
<dbReference type="GO" id="GO:0003723">
    <property type="term" value="F:RNA binding"/>
    <property type="evidence" value="ECO:0007669"/>
    <property type="project" value="UniProtKB-UniRule"/>
</dbReference>
<dbReference type="Pfam" id="PF01029">
    <property type="entry name" value="NusB"/>
    <property type="match status" value="1"/>
</dbReference>
<dbReference type="HAMAP" id="MF_00073">
    <property type="entry name" value="NusB"/>
    <property type="match status" value="1"/>
</dbReference>
<dbReference type="PANTHER" id="PTHR11078">
    <property type="entry name" value="N UTILIZATION SUBSTANCE PROTEIN B-RELATED"/>
    <property type="match status" value="1"/>
</dbReference>
<evidence type="ECO:0000256" key="5">
    <source>
        <dbReference type="ARBA" id="ARBA00023163"/>
    </source>
</evidence>
<dbReference type="Gene3D" id="1.10.940.10">
    <property type="entry name" value="NusB-like"/>
    <property type="match status" value="1"/>
</dbReference>
<comment type="function">
    <text evidence="6">Involved in transcription antitermination. Required for transcription of ribosomal RNA (rRNA) genes. Binds specifically to the boxA antiterminator sequence of the ribosomal RNA (rrn) operons.</text>
</comment>
<dbReference type="InterPro" id="IPR011605">
    <property type="entry name" value="NusB_fam"/>
</dbReference>
<comment type="similarity">
    <text evidence="1 6">Belongs to the NusB family.</text>
</comment>
<evidence type="ECO:0000256" key="2">
    <source>
        <dbReference type="ARBA" id="ARBA00022814"/>
    </source>
</evidence>
<evidence type="ECO:0000313" key="9">
    <source>
        <dbReference type="Proteomes" id="UP000650524"/>
    </source>
</evidence>
<dbReference type="InterPro" id="IPR006027">
    <property type="entry name" value="NusB_RsmB_TIM44"/>
</dbReference>
<evidence type="ECO:0000256" key="1">
    <source>
        <dbReference type="ARBA" id="ARBA00005952"/>
    </source>
</evidence>
<keyword evidence="2 6" id="KW-0889">Transcription antitermination</keyword>
<keyword evidence="3 6" id="KW-0694">RNA-binding</keyword>
<proteinExistence type="inferred from homology"/>
<evidence type="ECO:0000313" key="8">
    <source>
        <dbReference type="EMBL" id="MBC8176431.1"/>
    </source>
</evidence>
<organism evidence="8 9">
    <name type="scientific">Candidatus Desulfacyla euxinica</name>
    <dbReference type="NCBI Taxonomy" id="2841693"/>
    <lineage>
        <taxon>Bacteria</taxon>
        <taxon>Deltaproteobacteria</taxon>
        <taxon>Candidatus Desulfacyla</taxon>
    </lineage>
</organism>
<reference evidence="8 9" key="1">
    <citation type="submission" date="2020-08" db="EMBL/GenBank/DDBJ databases">
        <title>Bridging the membrane lipid divide: bacteria of the FCB group superphylum have the potential to synthesize archaeal ether lipids.</title>
        <authorList>
            <person name="Villanueva L."/>
            <person name="Von Meijenfeldt F.A.B."/>
            <person name="Westbye A.B."/>
            <person name="Yadav S."/>
            <person name="Hopmans E.C."/>
            <person name="Dutilh B.E."/>
            <person name="Sinninghe Damste J.S."/>
        </authorList>
    </citation>
    <scope>NUCLEOTIDE SEQUENCE [LARGE SCALE GENOMIC DNA]</scope>
    <source>
        <strain evidence="8">NIOZ-UU27</strain>
    </source>
</reference>
<evidence type="ECO:0000256" key="6">
    <source>
        <dbReference type="HAMAP-Rule" id="MF_00073"/>
    </source>
</evidence>
<feature type="domain" description="NusB/RsmB/TIM44" evidence="7">
    <location>
        <begin position="5"/>
        <end position="130"/>
    </location>
</feature>
<evidence type="ECO:0000259" key="7">
    <source>
        <dbReference type="Pfam" id="PF01029"/>
    </source>
</evidence>
<dbReference type="InterPro" id="IPR035926">
    <property type="entry name" value="NusB-like_sf"/>
</dbReference>
<dbReference type="GO" id="GO:0005829">
    <property type="term" value="C:cytosol"/>
    <property type="evidence" value="ECO:0007669"/>
    <property type="project" value="TreeGrafter"/>
</dbReference>
<accession>A0A8J6MYW0</accession>
<dbReference type="NCBIfam" id="TIGR01951">
    <property type="entry name" value="nusB"/>
    <property type="match status" value="1"/>
</dbReference>
<protein>
    <recommendedName>
        <fullName evidence="6">Transcription antitermination protein NusB</fullName>
    </recommendedName>
    <alternativeName>
        <fullName evidence="6">Antitermination factor NusB</fullName>
    </alternativeName>
</protein>